<name>A0A0F8X2T3_9ZZZZ</name>
<organism evidence="2">
    <name type="scientific">marine sediment metagenome</name>
    <dbReference type="NCBI Taxonomy" id="412755"/>
    <lineage>
        <taxon>unclassified sequences</taxon>
        <taxon>metagenomes</taxon>
        <taxon>ecological metagenomes</taxon>
    </lineage>
</organism>
<dbReference type="InterPro" id="IPR025673">
    <property type="entry name" value="PCYCGC"/>
</dbReference>
<keyword evidence="1" id="KW-0812">Transmembrane</keyword>
<protein>
    <submittedName>
        <fullName evidence="2">Uncharacterized protein</fullName>
    </submittedName>
</protein>
<dbReference type="Pfam" id="PF13798">
    <property type="entry name" value="PCYCGC"/>
    <property type="match status" value="1"/>
</dbReference>
<sequence>NNYASIIYIMGKASRSKKEKSDMNNVEPQGNIQKVLIISLVAAVVLFGISLGYTLRVSSLNKALSSKVDTQEEALSLSELIPAGAPKEVKEAYTFIQENIAVAKKVKCYCGCQSTNSAGHNNLSDCFIDKIEDSGQIIYSDHGRSCQICVGEAIDTKQWLGEGKSYDEISKSIDAKYDRSVQ</sequence>
<evidence type="ECO:0000313" key="2">
    <source>
        <dbReference type="EMBL" id="KKK55165.1"/>
    </source>
</evidence>
<feature type="non-terminal residue" evidence="2">
    <location>
        <position position="1"/>
    </location>
</feature>
<keyword evidence="1" id="KW-1133">Transmembrane helix</keyword>
<proteinExistence type="predicted"/>
<keyword evidence="1" id="KW-0472">Membrane</keyword>
<comment type="caution">
    <text evidence="2">The sequence shown here is derived from an EMBL/GenBank/DDBJ whole genome shotgun (WGS) entry which is preliminary data.</text>
</comment>
<gene>
    <name evidence="2" type="ORF">LCGC14_3077320</name>
</gene>
<accession>A0A0F8X2T3</accession>
<dbReference type="AlphaFoldDB" id="A0A0F8X2T3"/>
<evidence type="ECO:0000256" key="1">
    <source>
        <dbReference type="SAM" id="Phobius"/>
    </source>
</evidence>
<reference evidence="2" key="1">
    <citation type="journal article" date="2015" name="Nature">
        <title>Complex archaea that bridge the gap between prokaryotes and eukaryotes.</title>
        <authorList>
            <person name="Spang A."/>
            <person name="Saw J.H."/>
            <person name="Jorgensen S.L."/>
            <person name="Zaremba-Niedzwiedzka K."/>
            <person name="Martijn J."/>
            <person name="Lind A.E."/>
            <person name="van Eijk R."/>
            <person name="Schleper C."/>
            <person name="Guy L."/>
            <person name="Ettema T.J."/>
        </authorList>
    </citation>
    <scope>NUCLEOTIDE SEQUENCE</scope>
</reference>
<dbReference type="EMBL" id="LAZR01065628">
    <property type="protein sequence ID" value="KKK55165.1"/>
    <property type="molecule type" value="Genomic_DNA"/>
</dbReference>
<feature type="transmembrane region" description="Helical" evidence="1">
    <location>
        <begin position="35"/>
        <end position="55"/>
    </location>
</feature>